<sequence>MYPQQLLLQLLQLSSKLEPFQHHSTLFDPTRNHAVHSHFHSFLRPRFLRPFGPCLSSPSSGTRRALLFRLQRRQCRHDSHQLASYSQNSHRRCRHSRRTGVCGPRRLHRRLRHHRCRYQCCRHPSGRPSCRCSRSVRNCHRLDVRQHLHPNLRRGQLLRLDLRHCRLLRRPERLPACAASRSQGLPRQYHHRPHCGALRLDQGRPLAQHQRERFRWSVRRALPLKSQQAVWSTLPTPGPHRSFEHDLFTPKTARGLTAFSPRVSACCPVCFALLL</sequence>
<dbReference type="Proteomes" id="UP000030653">
    <property type="component" value="Unassembled WGS sequence"/>
</dbReference>
<dbReference type="EMBL" id="JH795866">
    <property type="protein sequence ID" value="EJU00826.1"/>
    <property type="molecule type" value="Genomic_DNA"/>
</dbReference>
<dbReference type="AlphaFoldDB" id="M5FT92"/>
<proteinExistence type="predicted"/>
<organism evidence="1 2">
    <name type="scientific">Dacryopinax primogenitus (strain DJM 731)</name>
    <name type="common">Brown rot fungus</name>
    <dbReference type="NCBI Taxonomy" id="1858805"/>
    <lineage>
        <taxon>Eukaryota</taxon>
        <taxon>Fungi</taxon>
        <taxon>Dikarya</taxon>
        <taxon>Basidiomycota</taxon>
        <taxon>Agaricomycotina</taxon>
        <taxon>Dacrymycetes</taxon>
        <taxon>Dacrymycetales</taxon>
        <taxon>Dacrymycetaceae</taxon>
        <taxon>Dacryopinax</taxon>
    </lineage>
</organism>
<evidence type="ECO:0000313" key="1">
    <source>
        <dbReference type="EMBL" id="EJU00826.1"/>
    </source>
</evidence>
<name>M5FT92_DACPD</name>
<dbReference type="HOGENOM" id="CLU_1012015_0_0_1"/>
<dbReference type="RefSeq" id="XP_040627723.1">
    <property type="nucleotide sequence ID" value="XM_040767494.1"/>
</dbReference>
<keyword evidence="2" id="KW-1185">Reference proteome</keyword>
<protein>
    <submittedName>
        <fullName evidence="1">Uncharacterized protein</fullName>
    </submittedName>
</protein>
<gene>
    <name evidence="1" type="ORF">DACRYDRAFT_100821</name>
</gene>
<accession>M5FT92</accession>
<dbReference type="GeneID" id="63682556"/>
<reference evidence="1 2" key="1">
    <citation type="journal article" date="2012" name="Science">
        <title>The Paleozoic origin of enzymatic lignin decomposition reconstructed from 31 fungal genomes.</title>
        <authorList>
            <person name="Floudas D."/>
            <person name="Binder M."/>
            <person name="Riley R."/>
            <person name="Barry K."/>
            <person name="Blanchette R.A."/>
            <person name="Henrissat B."/>
            <person name="Martinez A.T."/>
            <person name="Otillar R."/>
            <person name="Spatafora J.W."/>
            <person name="Yadav J.S."/>
            <person name="Aerts A."/>
            <person name="Benoit I."/>
            <person name="Boyd A."/>
            <person name="Carlson A."/>
            <person name="Copeland A."/>
            <person name="Coutinho P.M."/>
            <person name="de Vries R.P."/>
            <person name="Ferreira P."/>
            <person name="Findley K."/>
            <person name="Foster B."/>
            <person name="Gaskell J."/>
            <person name="Glotzer D."/>
            <person name="Gorecki P."/>
            <person name="Heitman J."/>
            <person name="Hesse C."/>
            <person name="Hori C."/>
            <person name="Igarashi K."/>
            <person name="Jurgens J.A."/>
            <person name="Kallen N."/>
            <person name="Kersten P."/>
            <person name="Kohler A."/>
            <person name="Kuees U."/>
            <person name="Kumar T.K.A."/>
            <person name="Kuo A."/>
            <person name="LaButti K."/>
            <person name="Larrondo L.F."/>
            <person name="Lindquist E."/>
            <person name="Ling A."/>
            <person name="Lombard V."/>
            <person name="Lucas S."/>
            <person name="Lundell T."/>
            <person name="Martin R."/>
            <person name="McLaughlin D.J."/>
            <person name="Morgenstern I."/>
            <person name="Morin E."/>
            <person name="Murat C."/>
            <person name="Nagy L.G."/>
            <person name="Nolan M."/>
            <person name="Ohm R.A."/>
            <person name="Patyshakuliyeva A."/>
            <person name="Rokas A."/>
            <person name="Ruiz-Duenas F.J."/>
            <person name="Sabat G."/>
            <person name="Salamov A."/>
            <person name="Samejima M."/>
            <person name="Schmutz J."/>
            <person name="Slot J.C."/>
            <person name="St John F."/>
            <person name="Stenlid J."/>
            <person name="Sun H."/>
            <person name="Sun S."/>
            <person name="Syed K."/>
            <person name="Tsang A."/>
            <person name="Wiebenga A."/>
            <person name="Young D."/>
            <person name="Pisabarro A."/>
            <person name="Eastwood D.C."/>
            <person name="Martin F."/>
            <person name="Cullen D."/>
            <person name="Grigoriev I.V."/>
            <person name="Hibbett D.S."/>
        </authorList>
    </citation>
    <scope>NUCLEOTIDE SEQUENCE [LARGE SCALE GENOMIC DNA]</scope>
    <source>
        <strain evidence="1 2">DJM-731 SS1</strain>
    </source>
</reference>
<evidence type="ECO:0000313" key="2">
    <source>
        <dbReference type="Proteomes" id="UP000030653"/>
    </source>
</evidence>